<dbReference type="Proteomes" id="UP000041254">
    <property type="component" value="Unassembled WGS sequence"/>
</dbReference>
<gene>
    <name evidence="2" type="ORF">Vbra_9297</name>
</gene>
<feature type="transmembrane region" description="Helical" evidence="1">
    <location>
        <begin position="264"/>
        <end position="286"/>
    </location>
</feature>
<proteinExistence type="predicted"/>
<keyword evidence="3" id="KW-1185">Reference proteome</keyword>
<evidence type="ECO:0000256" key="1">
    <source>
        <dbReference type="SAM" id="Phobius"/>
    </source>
</evidence>
<dbReference type="AlphaFoldDB" id="A0A0G4FM02"/>
<dbReference type="InParanoid" id="A0A0G4FM02"/>
<protein>
    <submittedName>
        <fullName evidence="2">Uncharacterized protein</fullName>
    </submittedName>
</protein>
<evidence type="ECO:0000313" key="2">
    <source>
        <dbReference type="EMBL" id="CEM14821.1"/>
    </source>
</evidence>
<reference evidence="2 3" key="1">
    <citation type="submission" date="2014-11" db="EMBL/GenBank/DDBJ databases">
        <authorList>
            <person name="Zhu J."/>
            <person name="Qi W."/>
            <person name="Song R."/>
        </authorList>
    </citation>
    <scope>NUCLEOTIDE SEQUENCE [LARGE SCALE GENOMIC DNA]</scope>
</reference>
<accession>A0A0G4FM02</accession>
<dbReference type="VEuPathDB" id="CryptoDB:Vbra_9297"/>
<keyword evidence="1" id="KW-0472">Membrane</keyword>
<keyword evidence="1" id="KW-0812">Transmembrane</keyword>
<name>A0A0G4FM02_VITBC</name>
<feature type="transmembrane region" description="Helical" evidence="1">
    <location>
        <begin position="123"/>
        <end position="143"/>
    </location>
</feature>
<keyword evidence="1" id="KW-1133">Transmembrane helix</keyword>
<sequence length="339" mass="37778">MTFPLTDYPRRHFLVVIGLVLIYAVYWSGGLIHLILASSLGDEYSFAVLVIPIAAPSSAMALVGLGSLCASPFWCLTRCVIYLSIFLTIFLSWIMLLSVVGLFKLDTLDFVVTSAPDSLGWRVGTMTWVAGAVLLQFTLFIVVSEPRVVRASATPTGGRKLDVDYDRISCCGRRARWKPSATAERIAKARQTEPFLYRSVVNRWLKWMDYLTFIRLYKMLAVVAMATDFMTDAAVGVEFITWSTEDSHERDAQGLEGEAQRIRAVGFVILGLSLGDVVSVFIHYVIRGTPSLWQHLCIVAFALLEVPILVLTIVWATEGINLALTKCRKMINERKPSVV</sequence>
<feature type="transmembrane region" description="Helical" evidence="1">
    <location>
        <begin position="12"/>
        <end position="38"/>
    </location>
</feature>
<evidence type="ECO:0000313" key="3">
    <source>
        <dbReference type="Proteomes" id="UP000041254"/>
    </source>
</evidence>
<dbReference type="PhylomeDB" id="A0A0G4FM02"/>
<dbReference type="EMBL" id="CDMY01000459">
    <property type="protein sequence ID" value="CEM14821.1"/>
    <property type="molecule type" value="Genomic_DNA"/>
</dbReference>
<organism evidence="2 3">
    <name type="scientific">Vitrella brassicaformis (strain CCMP3155)</name>
    <dbReference type="NCBI Taxonomy" id="1169540"/>
    <lineage>
        <taxon>Eukaryota</taxon>
        <taxon>Sar</taxon>
        <taxon>Alveolata</taxon>
        <taxon>Colpodellida</taxon>
        <taxon>Vitrellaceae</taxon>
        <taxon>Vitrella</taxon>
    </lineage>
</organism>
<feature type="transmembrane region" description="Helical" evidence="1">
    <location>
        <begin position="44"/>
        <end position="68"/>
    </location>
</feature>
<feature type="transmembrane region" description="Helical" evidence="1">
    <location>
        <begin position="292"/>
        <end position="316"/>
    </location>
</feature>
<feature type="transmembrane region" description="Helical" evidence="1">
    <location>
        <begin position="80"/>
        <end position="103"/>
    </location>
</feature>